<dbReference type="CDD" id="cd06849">
    <property type="entry name" value="lipoyl_domain"/>
    <property type="match status" value="2"/>
</dbReference>
<dbReference type="InterPro" id="IPR011053">
    <property type="entry name" value="Single_hybrid_motif"/>
</dbReference>
<dbReference type="InterPro" id="IPR023213">
    <property type="entry name" value="CAT-like_dom_sf"/>
</dbReference>
<keyword evidence="5 8" id="KW-0012">Acyltransferase</keyword>
<dbReference type="RefSeq" id="WP_176899787.1">
    <property type="nucleotide sequence ID" value="NZ_JABKAV010000022.1"/>
</dbReference>
<dbReference type="Pfam" id="PF00198">
    <property type="entry name" value="2-oxoacid_dh"/>
    <property type="match status" value="1"/>
</dbReference>
<comment type="subunit">
    <text evidence="2">Forms a 24-polypeptide structural core with octahedral symmetry.</text>
</comment>
<dbReference type="PANTHER" id="PTHR23151">
    <property type="entry name" value="DIHYDROLIPOAMIDE ACETYL/SUCCINYL-TRANSFERASE-RELATED"/>
    <property type="match status" value="1"/>
</dbReference>
<dbReference type="InterPro" id="IPR000089">
    <property type="entry name" value="Biotin_lipoyl"/>
</dbReference>
<evidence type="ECO:0000256" key="9">
    <source>
        <dbReference type="SAM" id="MobiDB-lite"/>
    </source>
</evidence>
<dbReference type="InterPro" id="IPR001078">
    <property type="entry name" value="2-oxoacid_DH_actylTfrase"/>
</dbReference>
<feature type="compositionally biased region" description="Low complexity" evidence="9">
    <location>
        <begin position="243"/>
        <end position="266"/>
    </location>
</feature>
<evidence type="ECO:0000256" key="3">
    <source>
        <dbReference type="ARBA" id="ARBA00022679"/>
    </source>
</evidence>
<dbReference type="Gene3D" id="4.10.320.10">
    <property type="entry name" value="E3-binding domain"/>
    <property type="match status" value="1"/>
</dbReference>
<dbReference type="Gene3D" id="3.30.559.10">
    <property type="entry name" value="Chloramphenicol acetyltransferase-like domain"/>
    <property type="match status" value="1"/>
</dbReference>
<evidence type="ECO:0000259" key="10">
    <source>
        <dbReference type="PROSITE" id="PS50968"/>
    </source>
</evidence>
<evidence type="ECO:0000256" key="8">
    <source>
        <dbReference type="RuleBase" id="RU361137"/>
    </source>
</evidence>
<keyword evidence="4 8" id="KW-0450">Lipoyl</keyword>
<dbReference type="PROSITE" id="PS50968">
    <property type="entry name" value="BIOTINYL_LIPOYL"/>
    <property type="match status" value="2"/>
</dbReference>
<comment type="caution">
    <text evidence="12">The sequence shown here is derived from an EMBL/GenBank/DDBJ whole genome shotgun (WGS) entry which is preliminary data.</text>
</comment>
<dbReference type="SUPFAM" id="SSF51230">
    <property type="entry name" value="Single hybrid motif"/>
    <property type="match status" value="2"/>
</dbReference>
<evidence type="ECO:0000313" key="13">
    <source>
        <dbReference type="Proteomes" id="UP000626554"/>
    </source>
</evidence>
<keyword evidence="12" id="KW-0670">Pyruvate</keyword>
<dbReference type="InterPro" id="IPR006257">
    <property type="entry name" value="LAT1"/>
</dbReference>
<gene>
    <name evidence="12" type="ORF">HW556_09505</name>
</gene>
<comment type="catalytic activity">
    <reaction evidence="7 8">
        <text>N(6)-[(R)-dihydrolipoyl]-L-lysyl-[protein] + acetyl-CoA = N(6)-[(R)-S(8)-acetyldihydrolipoyl]-L-lysyl-[protein] + CoA</text>
        <dbReference type="Rhea" id="RHEA:17017"/>
        <dbReference type="Rhea" id="RHEA-COMP:10475"/>
        <dbReference type="Rhea" id="RHEA-COMP:10478"/>
        <dbReference type="ChEBI" id="CHEBI:57287"/>
        <dbReference type="ChEBI" id="CHEBI:57288"/>
        <dbReference type="ChEBI" id="CHEBI:83100"/>
        <dbReference type="ChEBI" id="CHEBI:83111"/>
        <dbReference type="EC" id="2.3.1.12"/>
    </reaction>
</comment>
<evidence type="ECO:0000256" key="1">
    <source>
        <dbReference type="ARBA" id="ARBA00007317"/>
    </source>
</evidence>
<dbReference type="EMBL" id="JABKAV010000022">
    <property type="protein sequence ID" value="NVO85114.1"/>
    <property type="molecule type" value="Genomic_DNA"/>
</dbReference>
<dbReference type="Gene3D" id="2.40.50.100">
    <property type="match status" value="2"/>
</dbReference>
<evidence type="ECO:0000313" key="12">
    <source>
        <dbReference type="EMBL" id="NVO85114.1"/>
    </source>
</evidence>
<dbReference type="GO" id="GO:0004742">
    <property type="term" value="F:dihydrolipoyllysine-residue acetyltransferase activity"/>
    <property type="evidence" value="ECO:0007669"/>
    <property type="project" value="UniProtKB-EC"/>
</dbReference>
<feature type="compositionally biased region" description="Low complexity" evidence="9">
    <location>
        <begin position="354"/>
        <end position="371"/>
    </location>
</feature>
<protein>
    <recommendedName>
        <fullName evidence="8">Acetyltransferase component of pyruvate dehydrogenase complex</fullName>
        <ecNumber evidence="8">2.3.1.12</ecNumber>
    </recommendedName>
</protein>
<proteinExistence type="inferred from homology"/>
<dbReference type="NCBIfam" id="TIGR01349">
    <property type="entry name" value="PDHac_trf_mito"/>
    <property type="match status" value="1"/>
</dbReference>
<comment type="function">
    <text evidence="6">The pyruvate dehydrogenase complex catalyzes the overall conversion of pyruvate to acetyl-CoA and CO(2). It contains multiple copies of three enzymatic components: pyruvate dehydrogenase (E1), dihydrolipoamide acetyltransferase (E2) and lipoamide dehydrogenase (E3).</text>
</comment>
<keyword evidence="3 8" id="KW-0808">Transferase</keyword>
<dbReference type="PROSITE" id="PS00189">
    <property type="entry name" value="LIPOYL"/>
    <property type="match status" value="2"/>
</dbReference>
<evidence type="ECO:0000256" key="5">
    <source>
        <dbReference type="ARBA" id="ARBA00023315"/>
    </source>
</evidence>
<evidence type="ECO:0000256" key="7">
    <source>
        <dbReference type="ARBA" id="ARBA00048370"/>
    </source>
</evidence>
<dbReference type="InterPro" id="IPR004167">
    <property type="entry name" value="PSBD"/>
</dbReference>
<organism evidence="12 13">
    <name type="scientific">Hymenobacter terrestris</name>
    <dbReference type="NCBI Taxonomy" id="2748310"/>
    <lineage>
        <taxon>Bacteria</taxon>
        <taxon>Pseudomonadati</taxon>
        <taxon>Bacteroidota</taxon>
        <taxon>Cytophagia</taxon>
        <taxon>Cytophagales</taxon>
        <taxon>Hymenobacteraceae</taxon>
        <taxon>Hymenobacter</taxon>
    </lineage>
</organism>
<dbReference type="Pfam" id="PF02817">
    <property type="entry name" value="E3_binding"/>
    <property type="match status" value="1"/>
</dbReference>
<feature type="region of interest" description="Disordered" evidence="9">
    <location>
        <begin position="94"/>
        <end position="154"/>
    </location>
</feature>
<comment type="similarity">
    <text evidence="1 8">Belongs to the 2-oxoacid dehydrogenase family.</text>
</comment>
<dbReference type="EC" id="2.3.1.12" evidence="8"/>
<accession>A0ABX2Q2F2</accession>
<reference evidence="12 13" key="1">
    <citation type="submission" date="2020-05" db="EMBL/GenBank/DDBJ databases">
        <title>Hymenobacter terrestris sp. nov. and Hymenobacter lapidiphilus sp. nov., isolated from regoliths in Antarctica.</title>
        <authorList>
            <person name="Sedlacek I."/>
            <person name="Pantucek R."/>
            <person name="Zeman M."/>
            <person name="Holochova P."/>
            <person name="Kralova S."/>
            <person name="Stankova E."/>
            <person name="Sedo O."/>
            <person name="Micenkova L."/>
            <person name="Svec P."/>
            <person name="Gupta V."/>
            <person name="Sood U."/>
            <person name="Korpole U.S."/>
            <person name="Lal R."/>
        </authorList>
    </citation>
    <scope>NUCLEOTIDE SEQUENCE [LARGE SCALE GENOMIC DNA]</scope>
    <source>
        <strain evidence="12 13">P5252</strain>
    </source>
</reference>
<dbReference type="InterPro" id="IPR045257">
    <property type="entry name" value="E2/Pdx1"/>
</dbReference>
<dbReference type="Pfam" id="PF00364">
    <property type="entry name" value="Biotin_lipoyl"/>
    <property type="match status" value="2"/>
</dbReference>
<evidence type="ECO:0000259" key="11">
    <source>
        <dbReference type="PROSITE" id="PS51826"/>
    </source>
</evidence>
<keyword evidence="13" id="KW-1185">Reference proteome</keyword>
<comment type="cofactor">
    <cofactor evidence="8">
        <name>(R)-lipoate</name>
        <dbReference type="ChEBI" id="CHEBI:83088"/>
    </cofactor>
    <text evidence="8">Binds 2 lipoyl cofactors covalently.</text>
</comment>
<dbReference type="InterPro" id="IPR036625">
    <property type="entry name" value="E3-bd_dom_sf"/>
</dbReference>
<dbReference type="InterPro" id="IPR003016">
    <property type="entry name" value="2-oxoA_DH_lipoyl-BS"/>
</dbReference>
<dbReference type="Proteomes" id="UP000626554">
    <property type="component" value="Unassembled WGS sequence"/>
</dbReference>
<dbReference type="PANTHER" id="PTHR23151:SF90">
    <property type="entry name" value="DIHYDROLIPOYLLYSINE-RESIDUE ACETYLTRANSFERASE COMPONENT OF PYRUVATE DEHYDROGENASE COMPLEX, MITOCHONDRIAL-RELATED"/>
    <property type="match status" value="1"/>
</dbReference>
<dbReference type="SUPFAM" id="SSF47005">
    <property type="entry name" value="Peripheral subunit-binding domain of 2-oxo acid dehydrogenase complex"/>
    <property type="match status" value="1"/>
</dbReference>
<feature type="region of interest" description="Disordered" evidence="9">
    <location>
        <begin position="238"/>
        <end position="266"/>
    </location>
</feature>
<dbReference type="PROSITE" id="PS51826">
    <property type="entry name" value="PSBD"/>
    <property type="match status" value="1"/>
</dbReference>
<evidence type="ECO:0000256" key="6">
    <source>
        <dbReference type="ARBA" id="ARBA00025211"/>
    </source>
</evidence>
<name>A0ABX2Q2F2_9BACT</name>
<dbReference type="SUPFAM" id="SSF52777">
    <property type="entry name" value="CoA-dependent acyltransferases"/>
    <property type="match status" value="1"/>
</dbReference>
<feature type="domain" description="Lipoyl-binding" evidence="10">
    <location>
        <begin position="2"/>
        <end position="77"/>
    </location>
</feature>
<feature type="region of interest" description="Disordered" evidence="9">
    <location>
        <begin position="354"/>
        <end position="377"/>
    </location>
</feature>
<feature type="domain" description="Lipoyl-binding" evidence="10">
    <location>
        <begin position="153"/>
        <end position="228"/>
    </location>
</feature>
<evidence type="ECO:0000256" key="4">
    <source>
        <dbReference type="ARBA" id="ARBA00022823"/>
    </source>
</evidence>
<evidence type="ECO:0000256" key="2">
    <source>
        <dbReference type="ARBA" id="ARBA00011484"/>
    </source>
</evidence>
<sequence length="598" mass="61536">MAELIKMPKMSDTMTEGVIAAWLKKVGDKVKSGDVLAEVETDKATMELENYEDGTLLYVGPKEGEAVVVNGLLAIVGKEGEDIASLLKDAQAETAQLATGETDEAPAAEAPAPAPAPAPEAPKAAAPAPASPEPAKEEAPKPAAAPVGNGKKATVIRMPKMSDTMTEGTIAGWLKKVGDKVKSGDILAEVETDKATMELDNYEDGTLLYIGPKEGEAVPVDGVLAIIGEEGADVQALLGGQTGDDAPAADAGPAAEAAAPASASTSAPAPAAEAAAPAATGGRIFASPLAKSIAKDKGIDLNTIKGSGENGRIVSRDLEDVAASAAAAPTKAPAADAAPQSEYIKAALPEQAAPKATPAAAAPSAPAAQPADGTYTDTPVSQMRKVIARRLSESLFTAPHFYLTMEILMDRAMEVRTQLNELSPVKLSFNDLVIKAAAVALRQHPAVNSSWLGDRIRQNHVINIGVAVAVDEGLLVPVVRNADGKGMSQIATEVKELAGKAKSKKLQPAEWEGSTFTISNLGMFGIDEFTAIINPPDACILAVGGIKQTAVVKNGELAVGNIMKVTLSCDHRVVDGATGAAFLQTLKSLLEDPLRMLI</sequence>
<feature type="domain" description="Peripheral subunit-binding (PSBD)" evidence="11">
    <location>
        <begin position="285"/>
        <end position="322"/>
    </location>
</feature>